<evidence type="ECO:0000256" key="1">
    <source>
        <dbReference type="SAM" id="Phobius"/>
    </source>
</evidence>
<organism evidence="2 3">
    <name type="scientific">Dehalogenimonas etheniformans</name>
    <dbReference type="NCBI Taxonomy" id="1536648"/>
    <lineage>
        <taxon>Bacteria</taxon>
        <taxon>Bacillati</taxon>
        <taxon>Chloroflexota</taxon>
        <taxon>Dehalococcoidia</taxon>
        <taxon>Dehalococcoidales</taxon>
        <taxon>Dehalococcoidaceae</taxon>
        <taxon>Dehalogenimonas</taxon>
    </lineage>
</organism>
<dbReference type="AlphaFoldDB" id="A0A2P5P8R1"/>
<keyword evidence="1" id="KW-1133">Transmembrane helix</keyword>
<keyword evidence="1" id="KW-0472">Membrane</keyword>
<reference evidence="2 3" key="1">
    <citation type="journal article" date="2017" name="ISME J.">
        <title>Grape pomace compost harbors organohalide-respiring Dehalogenimonas species with novel reductive dehalogenase genes.</title>
        <authorList>
            <person name="Yang Y."/>
            <person name="Higgins S.A."/>
            <person name="Yan J."/>
            <person name="Simsir B."/>
            <person name="Chourey K."/>
            <person name="Iyer R."/>
            <person name="Hettich R.L."/>
            <person name="Baldwin B."/>
            <person name="Ogles D.M."/>
            <person name="Loffler F.E."/>
        </authorList>
    </citation>
    <scope>NUCLEOTIDE SEQUENCE [LARGE SCALE GENOMIC DNA]</scope>
    <source>
        <strain evidence="2 3">GP</strain>
    </source>
</reference>
<feature type="transmembrane region" description="Helical" evidence="1">
    <location>
        <begin position="67"/>
        <end position="89"/>
    </location>
</feature>
<accession>A0A2P5P8R1</accession>
<keyword evidence="3" id="KW-1185">Reference proteome</keyword>
<dbReference type="EMBL" id="JQAN02000006">
    <property type="protein sequence ID" value="PPD58692.1"/>
    <property type="molecule type" value="Genomic_DNA"/>
</dbReference>
<dbReference type="OrthoDB" id="166452at2"/>
<dbReference type="Proteomes" id="UP000235653">
    <property type="component" value="Unassembled WGS sequence"/>
</dbReference>
<keyword evidence="1" id="KW-0812">Transmembrane</keyword>
<evidence type="ECO:0000313" key="2">
    <source>
        <dbReference type="EMBL" id="PPD58692.1"/>
    </source>
</evidence>
<feature type="transmembrane region" description="Helical" evidence="1">
    <location>
        <begin position="37"/>
        <end position="55"/>
    </location>
</feature>
<gene>
    <name evidence="2" type="ORF">JP09_002105</name>
</gene>
<feature type="transmembrane region" description="Helical" evidence="1">
    <location>
        <begin position="6"/>
        <end position="25"/>
    </location>
</feature>
<protein>
    <submittedName>
        <fullName evidence="2">Dehalogenase</fullName>
    </submittedName>
</protein>
<comment type="caution">
    <text evidence="2">The sequence shown here is derived from an EMBL/GenBank/DDBJ whole genome shotgun (WGS) entry which is preliminary data.</text>
</comment>
<name>A0A2P5P8R1_9CHLR</name>
<proteinExistence type="predicted"/>
<sequence>MQYFVLFVFLGALVGIGFSLLIKFIGSRNLKVKWYEWLIGTLGLALLLISIQAFLGARAEDFKFAALMSLLILAVPAIVLLLVAWQLVVRHKDPVNNPRKL</sequence>
<evidence type="ECO:0000313" key="3">
    <source>
        <dbReference type="Proteomes" id="UP000235653"/>
    </source>
</evidence>